<reference evidence="1 2" key="1">
    <citation type="journal article" date="2007" name="Appl. Environ. Microbiol.">
        <title>Genome sequence of the cellulolytic gliding bacterium Cytophaga hutchinsonii.</title>
        <authorList>
            <person name="Xie G."/>
            <person name="Bruce D.C."/>
            <person name="Challacombe J.F."/>
            <person name="Chertkov O."/>
            <person name="Detter J.C."/>
            <person name="Gilna P."/>
            <person name="Han C.S."/>
            <person name="Lucas S."/>
            <person name="Misra M."/>
            <person name="Myers G.L."/>
            <person name="Richardson P."/>
            <person name="Tapia R."/>
            <person name="Thayer N."/>
            <person name="Thompson L.S."/>
            <person name="Brettin T.S."/>
            <person name="Henrissat B."/>
            <person name="Wilson D.B."/>
            <person name="McBride M.J."/>
        </authorList>
    </citation>
    <scope>NUCLEOTIDE SEQUENCE [LARGE SCALE GENOMIC DNA]</scope>
    <source>
        <strain evidence="2">ATCC 33406 / DSM 1761 / CIP 103989 / NBRC 15051 / NCIMB 9469 / D465</strain>
    </source>
</reference>
<evidence type="ECO:0000313" key="2">
    <source>
        <dbReference type="Proteomes" id="UP000001822"/>
    </source>
</evidence>
<protein>
    <submittedName>
        <fullName evidence="1">Uncharacterized protein</fullName>
    </submittedName>
</protein>
<dbReference type="RefSeq" id="WP_011585759.1">
    <property type="nucleotide sequence ID" value="NC_008255.1"/>
</dbReference>
<accession>A0A6N4STK2</accession>
<proteinExistence type="predicted"/>
<dbReference type="KEGG" id="chu:CHU_2388"/>
<dbReference type="Proteomes" id="UP000001822">
    <property type="component" value="Chromosome"/>
</dbReference>
<gene>
    <name evidence="1" type="ordered locus">CHU_2388</name>
</gene>
<organism evidence="1 2">
    <name type="scientific">Cytophaga hutchinsonii (strain ATCC 33406 / DSM 1761 / CIP 103989 / NBRC 15051 / NCIMB 9469 / D465)</name>
    <dbReference type="NCBI Taxonomy" id="269798"/>
    <lineage>
        <taxon>Bacteria</taxon>
        <taxon>Pseudomonadati</taxon>
        <taxon>Bacteroidota</taxon>
        <taxon>Cytophagia</taxon>
        <taxon>Cytophagales</taxon>
        <taxon>Cytophagaceae</taxon>
        <taxon>Cytophaga</taxon>
    </lineage>
</organism>
<evidence type="ECO:0000313" key="1">
    <source>
        <dbReference type="EMBL" id="ABG59645.1"/>
    </source>
</evidence>
<keyword evidence="2" id="KW-1185">Reference proteome</keyword>
<dbReference type="AlphaFoldDB" id="A0A6N4STK2"/>
<name>A0A6N4STK2_CYTH3</name>
<dbReference type="EMBL" id="CP000383">
    <property type="protein sequence ID" value="ABG59645.1"/>
    <property type="molecule type" value="Genomic_DNA"/>
</dbReference>
<sequence length="302" mass="35058">MKTILFLICIFTFNAYSQDCHIPVLDYSPKEVVGNYSVYQFTPKKIKDSFLLITAVYDSVQMIGTKILHHKTHSMAGSYRDPGVDKIQFDVYKNVLSKKTYGEGEKYDGKYKYIGLNERVYNYDGHLVSESNYGTSNIPSAFVYADSVFEQAIKQNYAHRATPDCISRYQYKEGHCTGIENYMNGSLTFTNMLSYTAGNITQAKGYKPDGTVFSLIEFTYSPKGFTQTLYYGSEQNNEFEKEEDSYFWKYKKEQGRIVELSYGKNGTVIDRNEYVYNSKGRLVMVKMYDGKVLKYIHKYYYR</sequence>